<accession>K9WZY3</accession>
<dbReference type="Proteomes" id="UP000010475">
    <property type="component" value="Chromosome"/>
</dbReference>
<evidence type="ECO:0008006" key="4">
    <source>
        <dbReference type="Google" id="ProtNLM"/>
    </source>
</evidence>
<keyword evidence="3" id="KW-1185">Reference proteome</keyword>
<dbReference type="KEGG" id="csg:Cylst_3216"/>
<dbReference type="RefSeq" id="WP_015208631.1">
    <property type="nucleotide sequence ID" value="NC_019757.1"/>
</dbReference>
<evidence type="ECO:0000313" key="2">
    <source>
        <dbReference type="EMBL" id="AFZ25379.1"/>
    </source>
</evidence>
<proteinExistence type="predicted"/>
<dbReference type="eggNOG" id="ENOG50334BR">
    <property type="taxonomic scope" value="Bacteria"/>
</dbReference>
<dbReference type="AlphaFoldDB" id="K9WZY3"/>
<dbReference type="STRING" id="56107.Cylst_3216"/>
<dbReference type="OrthoDB" id="5420191at2"/>
<evidence type="ECO:0000256" key="1">
    <source>
        <dbReference type="SAM" id="MobiDB-lite"/>
    </source>
</evidence>
<name>K9WZY3_9NOST</name>
<sequence>MAPIPFTDKEMEKAWLRNISAYHKTPPLLTNAHRLLLFYAVECGLKAVFMKQKKRKRTDLCPEIAECQHNINKLLDCLEAEGPLRLPEIRMEDIPDKRNNKNKQEKRKLDSGQINQMWRYGGNVISTITRKNEIQASDEDIENKLLKIAKWIAGEINKL</sequence>
<organism evidence="2 3">
    <name type="scientific">Cylindrospermum stagnale PCC 7417</name>
    <dbReference type="NCBI Taxonomy" id="56107"/>
    <lineage>
        <taxon>Bacteria</taxon>
        <taxon>Bacillati</taxon>
        <taxon>Cyanobacteriota</taxon>
        <taxon>Cyanophyceae</taxon>
        <taxon>Nostocales</taxon>
        <taxon>Nostocaceae</taxon>
        <taxon>Cylindrospermum</taxon>
    </lineage>
</organism>
<protein>
    <recommendedName>
        <fullName evidence="4">HEPN domain-containing protein</fullName>
    </recommendedName>
</protein>
<reference evidence="2 3" key="1">
    <citation type="submission" date="2012-06" db="EMBL/GenBank/DDBJ databases">
        <title>Finished chromosome of genome of Cylindrospermum stagnale PCC 7417.</title>
        <authorList>
            <consortium name="US DOE Joint Genome Institute"/>
            <person name="Gugger M."/>
            <person name="Coursin T."/>
            <person name="Rippka R."/>
            <person name="Tandeau De Marsac N."/>
            <person name="Huntemann M."/>
            <person name="Wei C.-L."/>
            <person name="Han J."/>
            <person name="Detter J.C."/>
            <person name="Han C."/>
            <person name="Tapia R."/>
            <person name="Chen A."/>
            <person name="Kyrpides N."/>
            <person name="Mavromatis K."/>
            <person name="Markowitz V."/>
            <person name="Szeto E."/>
            <person name="Ivanova N."/>
            <person name="Pagani I."/>
            <person name="Pati A."/>
            <person name="Goodwin L."/>
            <person name="Nordberg H.P."/>
            <person name="Cantor M.N."/>
            <person name="Hua S.X."/>
            <person name="Woyke T."/>
            <person name="Kerfeld C.A."/>
        </authorList>
    </citation>
    <scope>NUCLEOTIDE SEQUENCE [LARGE SCALE GENOMIC DNA]</scope>
    <source>
        <strain evidence="2 3">PCC 7417</strain>
    </source>
</reference>
<evidence type="ECO:0000313" key="3">
    <source>
        <dbReference type="Proteomes" id="UP000010475"/>
    </source>
</evidence>
<dbReference type="HOGENOM" id="CLU_130262_1_0_3"/>
<dbReference type="EMBL" id="CP003642">
    <property type="protein sequence ID" value="AFZ25379.1"/>
    <property type="molecule type" value="Genomic_DNA"/>
</dbReference>
<gene>
    <name evidence="2" type="ORF">Cylst_3216</name>
</gene>
<feature type="region of interest" description="Disordered" evidence="1">
    <location>
        <begin position="89"/>
        <end position="110"/>
    </location>
</feature>